<dbReference type="PANTHER" id="PTHR11203:SF37">
    <property type="entry name" value="INTEGRATOR COMPLEX SUBUNIT 11"/>
    <property type="match status" value="1"/>
</dbReference>
<name>A0A3B0SHY6_9ZZZZ</name>
<dbReference type="Pfam" id="PF07521">
    <property type="entry name" value="RMMBL"/>
    <property type="match status" value="1"/>
</dbReference>
<dbReference type="InterPro" id="IPR050698">
    <property type="entry name" value="MBL"/>
</dbReference>
<dbReference type="SUPFAM" id="SSF56281">
    <property type="entry name" value="Metallo-hydrolase/oxidoreductase"/>
    <property type="match status" value="1"/>
</dbReference>
<gene>
    <name evidence="4" type="ORF">MNBD_ALPHA01-852</name>
</gene>
<feature type="domain" description="Beta-Casp" evidence="3">
    <location>
        <begin position="247"/>
        <end position="366"/>
    </location>
</feature>
<keyword evidence="1" id="KW-0378">Hydrolase</keyword>
<protein>
    <submittedName>
        <fullName evidence="4">Metallo-beta-lactamase family protein, RNA-specific</fullName>
    </submittedName>
</protein>
<dbReference type="InterPro" id="IPR022712">
    <property type="entry name" value="Beta_Casp"/>
</dbReference>
<dbReference type="GO" id="GO:0004521">
    <property type="term" value="F:RNA endonuclease activity"/>
    <property type="evidence" value="ECO:0007669"/>
    <property type="project" value="TreeGrafter"/>
</dbReference>
<reference evidence="4" key="1">
    <citation type="submission" date="2018-06" db="EMBL/GenBank/DDBJ databases">
        <authorList>
            <person name="Zhirakovskaya E."/>
        </authorList>
    </citation>
    <scope>NUCLEOTIDE SEQUENCE</scope>
</reference>
<dbReference type="InterPro" id="IPR001279">
    <property type="entry name" value="Metallo-B-lactamas"/>
</dbReference>
<proteinExistence type="predicted"/>
<accession>A0A3B0SHY6</accession>
<dbReference type="InterPro" id="IPR011108">
    <property type="entry name" value="RMMBL"/>
</dbReference>
<dbReference type="SMART" id="SM01027">
    <property type="entry name" value="Beta-Casp"/>
    <property type="match status" value="1"/>
</dbReference>
<dbReference type="Pfam" id="PF00753">
    <property type="entry name" value="Lactamase_B"/>
    <property type="match status" value="1"/>
</dbReference>
<evidence type="ECO:0000259" key="2">
    <source>
        <dbReference type="SMART" id="SM00849"/>
    </source>
</evidence>
<evidence type="ECO:0000256" key="1">
    <source>
        <dbReference type="ARBA" id="ARBA00022801"/>
    </source>
</evidence>
<dbReference type="SMART" id="SM00849">
    <property type="entry name" value="Lactamase_B"/>
    <property type="match status" value="1"/>
</dbReference>
<dbReference type="AlphaFoldDB" id="A0A3B0SHY6"/>
<dbReference type="PANTHER" id="PTHR11203">
    <property type="entry name" value="CLEAVAGE AND POLYADENYLATION SPECIFICITY FACTOR FAMILY MEMBER"/>
    <property type="match status" value="1"/>
</dbReference>
<organism evidence="4">
    <name type="scientific">hydrothermal vent metagenome</name>
    <dbReference type="NCBI Taxonomy" id="652676"/>
    <lineage>
        <taxon>unclassified sequences</taxon>
        <taxon>metagenomes</taxon>
        <taxon>ecological metagenomes</taxon>
    </lineage>
</organism>
<dbReference type="InterPro" id="IPR036866">
    <property type="entry name" value="RibonucZ/Hydroxyglut_hydro"/>
</dbReference>
<dbReference type="Gene3D" id="3.40.50.10890">
    <property type="match status" value="1"/>
</dbReference>
<feature type="domain" description="Metallo-beta-lactamase" evidence="2">
    <location>
        <begin position="13"/>
        <end position="223"/>
    </location>
</feature>
<sequence length="451" mass="50697">MKLSFLGATETVTGSKYLLEEGRTKILIDCGLFQGHKELRLRNWSRLPLDPSRLDAVVLTHAHIDHSGYLPLLVRQGFRGKIYCSSATRDLCAILLPDSGYLQEEDARRANKYGYSRHAKAKPLYSQKDARTALEYFHPVEFDEFFNIGPDLKIRLKHSGHILGSSFIQIDNGHKVIVFSGDLGRPNDPVMVEPVHFEAADYLVIESTYGNRLHDKTDPMETIGEIISTTAGRGGTVVIPAFAVGRTQSLLYYIHGLKKQGKIPDIPVFLDSPMAVKATRLLCRHQDSHRLSESGCYRVCDVATYIKTVEESKELDRQAMPSVIISASGMATGGRVLHHLKNYIGDSRNTILFTGFQAGGTRGDRIVRGEKEIKIHGQMWPVRARIECMSNTSAHADYQEILDWLGHFRQAPKKTFITHGEAEAATALKEKIEQQLGWDVVIPRYQQREEL</sequence>
<evidence type="ECO:0000259" key="3">
    <source>
        <dbReference type="SMART" id="SM01027"/>
    </source>
</evidence>
<dbReference type="Pfam" id="PF10996">
    <property type="entry name" value="Beta-Casp"/>
    <property type="match status" value="1"/>
</dbReference>
<dbReference type="CDD" id="cd16295">
    <property type="entry name" value="TTHA0252-CPSF-like_MBL-fold"/>
    <property type="match status" value="1"/>
</dbReference>
<dbReference type="Gene3D" id="3.60.15.10">
    <property type="entry name" value="Ribonuclease Z/Hydroxyacylglutathione hydrolase-like"/>
    <property type="match status" value="1"/>
</dbReference>
<evidence type="ECO:0000313" key="4">
    <source>
        <dbReference type="EMBL" id="VAW00537.1"/>
    </source>
</evidence>
<dbReference type="GO" id="GO:0016787">
    <property type="term" value="F:hydrolase activity"/>
    <property type="evidence" value="ECO:0007669"/>
    <property type="project" value="UniProtKB-KW"/>
</dbReference>
<dbReference type="EMBL" id="UOEJ01000135">
    <property type="protein sequence ID" value="VAW00537.1"/>
    <property type="molecule type" value="Genomic_DNA"/>
</dbReference>